<accession>A0AAV5KUF1</accession>
<gene>
    <name evidence="2" type="ORF">SLEP1_g37284</name>
</gene>
<evidence type="ECO:0000256" key="1">
    <source>
        <dbReference type="SAM" id="Phobius"/>
    </source>
</evidence>
<keyword evidence="1" id="KW-0812">Transmembrane</keyword>
<evidence type="ECO:0000313" key="3">
    <source>
        <dbReference type="Proteomes" id="UP001054252"/>
    </source>
</evidence>
<comment type="caution">
    <text evidence="2">The sequence shown here is derived from an EMBL/GenBank/DDBJ whole genome shotgun (WGS) entry which is preliminary data.</text>
</comment>
<organism evidence="2 3">
    <name type="scientific">Rubroshorea leprosula</name>
    <dbReference type="NCBI Taxonomy" id="152421"/>
    <lineage>
        <taxon>Eukaryota</taxon>
        <taxon>Viridiplantae</taxon>
        <taxon>Streptophyta</taxon>
        <taxon>Embryophyta</taxon>
        <taxon>Tracheophyta</taxon>
        <taxon>Spermatophyta</taxon>
        <taxon>Magnoliopsida</taxon>
        <taxon>eudicotyledons</taxon>
        <taxon>Gunneridae</taxon>
        <taxon>Pentapetalae</taxon>
        <taxon>rosids</taxon>
        <taxon>malvids</taxon>
        <taxon>Malvales</taxon>
        <taxon>Dipterocarpaceae</taxon>
        <taxon>Rubroshorea</taxon>
    </lineage>
</organism>
<dbReference type="Proteomes" id="UP001054252">
    <property type="component" value="Unassembled WGS sequence"/>
</dbReference>
<proteinExistence type="predicted"/>
<name>A0AAV5KUF1_9ROSI</name>
<keyword evidence="1" id="KW-0472">Membrane</keyword>
<evidence type="ECO:0000313" key="2">
    <source>
        <dbReference type="EMBL" id="GKV28201.1"/>
    </source>
</evidence>
<feature type="transmembrane region" description="Helical" evidence="1">
    <location>
        <begin position="20"/>
        <end position="38"/>
    </location>
</feature>
<keyword evidence="3" id="KW-1185">Reference proteome</keyword>
<sequence>MAILPVVLHSVIIVKPQGVLLFFWCLLLGTFPCLEWILMSTRI</sequence>
<dbReference type="EMBL" id="BPVZ01000078">
    <property type="protein sequence ID" value="GKV28201.1"/>
    <property type="molecule type" value="Genomic_DNA"/>
</dbReference>
<dbReference type="AlphaFoldDB" id="A0AAV5KUF1"/>
<reference evidence="2 3" key="1">
    <citation type="journal article" date="2021" name="Commun. Biol.">
        <title>The genome of Shorea leprosula (Dipterocarpaceae) highlights the ecological relevance of drought in aseasonal tropical rainforests.</title>
        <authorList>
            <person name="Ng K.K.S."/>
            <person name="Kobayashi M.J."/>
            <person name="Fawcett J.A."/>
            <person name="Hatakeyama M."/>
            <person name="Paape T."/>
            <person name="Ng C.H."/>
            <person name="Ang C.C."/>
            <person name="Tnah L.H."/>
            <person name="Lee C.T."/>
            <person name="Nishiyama T."/>
            <person name="Sese J."/>
            <person name="O'Brien M.J."/>
            <person name="Copetti D."/>
            <person name="Mohd Noor M.I."/>
            <person name="Ong R.C."/>
            <person name="Putra M."/>
            <person name="Sireger I.Z."/>
            <person name="Indrioko S."/>
            <person name="Kosugi Y."/>
            <person name="Izuno A."/>
            <person name="Isagi Y."/>
            <person name="Lee S.L."/>
            <person name="Shimizu K.K."/>
        </authorList>
    </citation>
    <scope>NUCLEOTIDE SEQUENCE [LARGE SCALE GENOMIC DNA]</scope>
    <source>
        <strain evidence="2">214</strain>
    </source>
</reference>
<evidence type="ECO:0008006" key="4">
    <source>
        <dbReference type="Google" id="ProtNLM"/>
    </source>
</evidence>
<keyword evidence="1" id="KW-1133">Transmembrane helix</keyword>
<protein>
    <recommendedName>
        <fullName evidence="4">NADH dehydrogenase subunit 4</fullName>
    </recommendedName>
</protein>